<organism evidence="1 2">
    <name type="scientific">Catharanthus roseus</name>
    <name type="common">Madagascar periwinkle</name>
    <name type="synonym">Vinca rosea</name>
    <dbReference type="NCBI Taxonomy" id="4058"/>
    <lineage>
        <taxon>Eukaryota</taxon>
        <taxon>Viridiplantae</taxon>
        <taxon>Streptophyta</taxon>
        <taxon>Embryophyta</taxon>
        <taxon>Tracheophyta</taxon>
        <taxon>Spermatophyta</taxon>
        <taxon>Magnoliopsida</taxon>
        <taxon>eudicotyledons</taxon>
        <taxon>Gunneridae</taxon>
        <taxon>Pentapetalae</taxon>
        <taxon>asterids</taxon>
        <taxon>lamiids</taxon>
        <taxon>Gentianales</taxon>
        <taxon>Apocynaceae</taxon>
        <taxon>Rauvolfioideae</taxon>
        <taxon>Vinceae</taxon>
        <taxon>Catharanthinae</taxon>
        <taxon>Catharanthus</taxon>
    </lineage>
</organism>
<accession>A0ACC0BXV3</accession>
<reference evidence="2" key="1">
    <citation type="journal article" date="2023" name="Nat. Plants">
        <title>Single-cell RNA sequencing provides a high-resolution roadmap for understanding the multicellular compartmentation of specialized metabolism.</title>
        <authorList>
            <person name="Sun S."/>
            <person name="Shen X."/>
            <person name="Li Y."/>
            <person name="Li Y."/>
            <person name="Wang S."/>
            <person name="Li R."/>
            <person name="Zhang H."/>
            <person name="Shen G."/>
            <person name="Guo B."/>
            <person name="Wei J."/>
            <person name="Xu J."/>
            <person name="St-Pierre B."/>
            <person name="Chen S."/>
            <person name="Sun C."/>
        </authorList>
    </citation>
    <scope>NUCLEOTIDE SEQUENCE [LARGE SCALE GENOMIC DNA]</scope>
</reference>
<name>A0ACC0BXV3_CATRO</name>
<comment type="caution">
    <text evidence="1">The sequence shown here is derived from an EMBL/GenBank/DDBJ whole genome shotgun (WGS) entry which is preliminary data.</text>
</comment>
<sequence length="105" mass="11334">MPGQARFTRPTQDRIAEGSFFYRLLDVSATGASTRFTDVRRCSASTAGLVIAVFATGSNTAVVGKLSVSTIPVCFYSDGPCRFAVFGVRCGIGRQERRRSFSVIV</sequence>
<evidence type="ECO:0000313" key="1">
    <source>
        <dbReference type="EMBL" id="KAI5677512.1"/>
    </source>
</evidence>
<evidence type="ECO:0000313" key="2">
    <source>
        <dbReference type="Proteomes" id="UP001060085"/>
    </source>
</evidence>
<keyword evidence="2" id="KW-1185">Reference proteome</keyword>
<proteinExistence type="predicted"/>
<gene>
    <name evidence="1" type="ORF">M9H77_08462</name>
</gene>
<dbReference type="Proteomes" id="UP001060085">
    <property type="component" value="Linkage Group LG02"/>
</dbReference>
<dbReference type="EMBL" id="CM044702">
    <property type="protein sequence ID" value="KAI5677512.1"/>
    <property type="molecule type" value="Genomic_DNA"/>
</dbReference>
<protein>
    <submittedName>
        <fullName evidence="1">Uncharacterized protein</fullName>
    </submittedName>
</protein>